<reference evidence="5 6" key="1">
    <citation type="journal article" date="2024" name="Nat. Commun.">
        <title>Phylogenomics reveals the evolutionary origins of lichenization in chlorophyte algae.</title>
        <authorList>
            <person name="Puginier C."/>
            <person name="Libourel C."/>
            <person name="Otte J."/>
            <person name="Skaloud P."/>
            <person name="Haon M."/>
            <person name="Grisel S."/>
            <person name="Petersen M."/>
            <person name="Berrin J.G."/>
            <person name="Delaux P.M."/>
            <person name="Dal Grande F."/>
            <person name="Keller J."/>
        </authorList>
    </citation>
    <scope>NUCLEOTIDE SEQUENCE [LARGE SCALE GENOMIC DNA]</scope>
    <source>
        <strain evidence="5 6">SAG 245.80</strain>
    </source>
</reference>
<dbReference type="Pfam" id="PF07690">
    <property type="entry name" value="MFS_1"/>
    <property type="match status" value="1"/>
</dbReference>
<keyword evidence="6" id="KW-1185">Reference proteome</keyword>
<dbReference type="PANTHER" id="PTHR46366:SF1">
    <property type="entry name" value="PDZ DOMAIN-CONTAINING PROTEIN C1685.05"/>
    <property type="match status" value="1"/>
</dbReference>
<feature type="transmembrane region" description="Helical" evidence="3">
    <location>
        <begin position="339"/>
        <end position="358"/>
    </location>
</feature>
<evidence type="ECO:0000256" key="2">
    <source>
        <dbReference type="ARBA" id="ARBA00010541"/>
    </source>
</evidence>
<dbReference type="InterPro" id="IPR036034">
    <property type="entry name" value="PDZ_sf"/>
</dbReference>
<dbReference type="Pfam" id="PF12812">
    <property type="entry name" value="PDZ_1"/>
    <property type="match status" value="1"/>
</dbReference>
<dbReference type="GO" id="GO:0004252">
    <property type="term" value="F:serine-type endopeptidase activity"/>
    <property type="evidence" value="ECO:0007669"/>
    <property type="project" value="InterPro"/>
</dbReference>
<comment type="subcellular location">
    <subcellularLocation>
        <location evidence="1">Membrane</location>
        <topology evidence="1">Multi-pass membrane protein</topology>
    </subcellularLocation>
</comment>
<dbReference type="GO" id="GO:0006508">
    <property type="term" value="P:proteolysis"/>
    <property type="evidence" value="ECO:0007669"/>
    <property type="project" value="InterPro"/>
</dbReference>
<dbReference type="InterPro" id="IPR001940">
    <property type="entry name" value="Peptidase_S1C"/>
</dbReference>
<keyword evidence="3" id="KW-0472">Membrane</keyword>
<dbReference type="InterPro" id="IPR011701">
    <property type="entry name" value="MFS"/>
</dbReference>
<dbReference type="Gene3D" id="2.40.10.10">
    <property type="entry name" value="Trypsin-like serine proteases"/>
    <property type="match status" value="2"/>
</dbReference>
<protein>
    <recommendedName>
        <fullName evidence="4">Major facilitator superfamily (MFS) profile domain-containing protein</fullName>
    </recommendedName>
</protein>
<dbReference type="GO" id="GO:0016020">
    <property type="term" value="C:membrane"/>
    <property type="evidence" value="ECO:0007669"/>
    <property type="project" value="UniProtKB-SubCell"/>
</dbReference>
<feature type="transmembrane region" description="Helical" evidence="3">
    <location>
        <begin position="95"/>
        <end position="117"/>
    </location>
</feature>
<dbReference type="PRINTS" id="PR00834">
    <property type="entry name" value="PROTEASES2C"/>
</dbReference>
<dbReference type="InterPro" id="IPR043504">
    <property type="entry name" value="Peptidase_S1_PA_chymotrypsin"/>
</dbReference>
<accession>A0AAW1SBT7</accession>
<dbReference type="InterPro" id="IPR009003">
    <property type="entry name" value="Peptidase_S1_PA"/>
</dbReference>
<dbReference type="Pfam" id="PF13365">
    <property type="entry name" value="Trypsin_2"/>
    <property type="match status" value="1"/>
</dbReference>
<sequence length="1475" mass="156302">MKFRTAVAVALVQAADHLDEALLTSLYLPLSRTLDVSPTGLGGLSMARSLVKSLVSPAAGVLGDRCNRMHVIVVGTACWVVFTLLFGFARQYAEAAAWAACTGVGLALVFPASQSLIADLFAPEKRGRAFGALLTVAALAGMAGSFFSIQMGSVHFYHLPGWRLAYWVVAGLGAAAAVLAWLAIVEPRSLLHKPSAPPGGPPPRRAWLAVARAEVARVLRDFWAVLKVPTFVVMMAEHVVGTISWSSGYRTMYFQLLGFSTTATGIMVQFTTAGAAAGFLIGGYIGDAAAKRYPNAARPAIIQLSLVLGAPLSVIMYTSAMPGSSSHASGVPGSLDHHAYAYATLMFFSGLVHTWAVANNIAIMSEIVPAALRSSVFALDRCIAGVLGAALAPLVGILAERCFGYDNTRHRHLPPPTTTAGFAAQRALSAVIAAQNVNNAHALERGLLLVLVIPMGVKFLIYCALYWTLPRDRIAEPAPPDEDSDSDSEGFEAITVTDSPMTDSPMKSAVLPERPQSRELGQMAAAADDAWKAVLDKVVPACVVLKVTQTRSFDTEAAGASHATGFIVDASRGIILTNRHVVTPGPTTAGAVFLNHEELSVRTIYRDPVHDFAFLCCDLGALKFMMVGEVALAPEAAAVGLDVRVVGNDSGEKVSILAGTIARLDRDAPNYGGNTFNDFNTFYLQAASGTKGGSSGSPVVARCGRAVGLNAGGKNKASSAYYLPLHRVVRALQLIQAGMPVGTSPERWPAPRISRGDLQATFTFKGFDDVRRLGLRAATEAAVRACSSGGAGAASSSAGMLVVESVVPGGPACDALEPGDVLVRLQGAVTTHFLPMEALLDESVGRHVGVEVERGGVPLSFDIKVQDLHAVTPASMLEVAGGAVHALSYQQARNHRTPTGQVYVAEAGYMLSRAGVPKHAIITQLAGTKTPDLATFAAVLRGLAHGMRVPLRYFVFSERHRSRSALLHVDRAWYGTPLYWERDETTGSMVLVEVDIPPVALIDGVHSRCFAGNGVVIHQSDALGLVVVDRNTVAIGAGDVRLTFGAAPAEVDAAIRFLHPLHNFALLSYDPAVLPPEARAEVRAAVLDPSPVATGETVRLAGLSKECRLLHRASRVINAHFALAIKPIEVPRFRACHEEVVKLDHDFGSTFSGMLTDDAGRMRALWASYSEQVGNDEREWCAGLPAATLAPWIAAVLASMAPAAGPGAADPNTGAPVNPNPAPLRVAVLGAELEPLLLSRAAQHGLPREWVSRLTRLDPLRRQVLRVRSRAAGGHAAEVLHDGDMVLAVAGQPVASFAAVERALLPAARDAEQPAAGDAREVALSVCRDGAVLQLGVRVGEEDGLGTPLLVHWAGAQLQAPHRAVREQGYVPEGGGVFISRWHHGSPAHRYGLYALHFITEVNGTATPDLEAFVSVARRLEDSAFVRVKLVHLESAKTKVLALKQDLLYWPTWELRLDAAAAAWRRTVIAPAAKL</sequence>
<feature type="transmembrane region" description="Helical" evidence="3">
    <location>
        <begin position="447"/>
        <end position="469"/>
    </location>
</feature>
<dbReference type="GO" id="GO:0022857">
    <property type="term" value="F:transmembrane transporter activity"/>
    <property type="evidence" value="ECO:0007669"/>
    <property type="project" value="InterPro"/>
</dbReference>
<comment type="caution">
    <text evidence="5">The sequence shown here is derived from an EMBL/GenBank/DDBJ whole genome shotgun (WGS) entry which is preliminary data.</text>
</comment>
<dbReference type="Gene3D" id="2.30.42.10">
    <property type="match status" value="3"/>
</dbReference>
<feature type="transmembrane region" description="Helical" evidence="3">
    <location>
        <begin position="164"/>
        <end position="185"/>
    </location>
</feature>
<evidence type="ECO:0000256" key="1">
    <source>
        <dbReference type="ARBA" id="ARBA00004141"/>
    </source>
</evidence>
<keyword evidence="3" id="KW-1133">Transmembrane helix</keyword>
<dbReference type="InterPro" id="IPR025926">
    <property type="entry name" value="PDZ-like_dom"/>
</dbReference>
<dbReference type="Proteomes" id="UP001445335">
    <property type="component" value="Unassembled WGS sequence"/>
</dbReference>
<proteinExistence type="inferred from homology"/>
<evidence type="ECO:0000313" key="5">
    <source>
        <dbReference type="EMBL" id="KAK9843749.1"/>
    </source>
</evidence>
<feature type="transmembrane region" description="Helical" evidence="3">
    <location>
        <begin position="266"/>
        <end position="285"/>
    </location>
</feature>
<comment type="similarity">
    <text evidence="2">Belongs to the peptidase S1C family.</text>
</comment>
<feature type="domain" description="Major facilitator superfamily (MFS) profile" evidence="4">
    <location>
        <begin position="5"/>
        <end position="441"/>
    </location>
</feature>
<feature type="transmembrane region" description="Helical" evidence="3">
    <location>
        <begin position="129"/>
        <end position="152"/>
    </location>
</feature>
<feature type="transmembrane region" description="Helical" evidence="3">
    <location>
        <begin position="69"/>
        <end position="89"/>
    </location>
</feature>
<dbReference type="Gene3D" id="1.20.1250.20">
    <property type="entry name" value="MFS general substrate transporter like domains"/>
    <property type="match status" value="1"/>
</dbReference>
<dbReference type="InterPro" id="IPR001478">
    <property type="entry name" value="PDZ"/>
</dbReference>
<feature type="transmembrane region" description="Helical" evidence="3">
    <location>
        <begin position="222"/>
        <end position="246"/>
    </location>
</feature>
<gene>
    <name evidence="5" type="ORF">WJX81_004878</name>
</gene>
<name>A0AAW1SBT7_9CHLO</name>
<organism evidence="5 6">
    <name type="scientific">Elliptochloris bilobata</name>
    <dbReference type="NCBI Taxonomy" id="381761"/>
    <lineage>
        <taxon>Eukaryota</taxon>
        <taxon>Viridiplantae</taxon>
        <taxon>Chlorophyta</taxon>
        <taxon>core chlorophytes</taxon>
        <taxon>Trebouxiophyceae</taxon>
        <taxon>Trebouxiophyceae incertae sedis</taxon>
        <taxon>Elliptochloris clade</taxon>
        <taxon>Elliptochloris</taxon>
    </lineage>
</organism>
<dbReference type="SUPFAM" id="SSF50494">
    <property type="entry name" value="Trypsin-like serine proteases"/>
    <property type="match status" value="2"/>
</dbReference>
<dbReference type="SUPFAM" id="SSF103473">
    <property type="entry name" value="MFS general substrate transporter"/>
    <property type="match status" value="1"/>
</dbReference>
<evidence type="ECO:0000313" key="6">
    <source>
        <dbReference type="Proteomes" id="UP001445335"/>
    </source>
</evidence>
<dbReference type="SMART" id="SM00228">
    <property type="entry name" value="PDZ"/>
    <property type="match status" value="2"/>
</dbReference>
<dbReference type="SUPFAM" id="SSF50156">
    <property type="entry name" value="PDZ domain-like"/>
    <property type="match status" value="3"/>
</dbReference>
<keyword evidence="3" id="KW-0812">Transmembrane</keyword>
<dbReference type="EMBL" id="JALJOU010000005">
    <property type="protein sequence ID" value="KAK9843749.1"/>
    <property type="molecule type" value="Genomic_DNA"/>
</dbReference>
<dbReference type="PANTHER" id="PTHR46366">
    <property type="entry name" value="PRO-APOPTOTIC SERINE PROTEASE NMA111"/>
    <property type="match status" value="1"/>
</dbReference>
<evidence type="ECO:0000259" key="4">
    <source>
        <dbReference type="PROSITE" id="PS50850"/>
    </source>
</evidence>
<dbReference type="PROSITE" id="PS50850">
    <property type="entry name" value="MFS"/>
    <property type="match status" value="1"/>
</dbReference>
<dbReference type="InterPro" id="IPR036259">
    <property type="entry name" value="MFS_trans_sf"/>
</dbReference>
<dbReference type="InterPro" id="IPR020846">
    <property type="entry name" value="MFS_dom"/>
</dbReference>
<evidence type="ECO:0000256" key="3">
    <source>
        <dbReference type="SAM" id="Phobius"/>
    </source>
</evidence>
<feature type="transmembrane region" description="Helical" evidence="3">
    <location>
        <begin position="297"/>
        <end position="319"/>
    </location>
</feature>